<keyword evidence="2" id="KW-1185">Reference proteome</keyword>
<protein>
    <submittedName>
        <fullName evidence="1">Helix-turn-helix domain-containing protein</fullName>
    </submittedName>
</protein>
<reference evidence="2" key="1">
    <citation type="journal article" date="2019" name="Int. J. Syst. Evol. Microbiol.">
        <title>The Global Catalogue of Microorganisms (GCM) 10K type strain sequencing project: providing services to taxonomists for standard genome sequencing and annotation.</title>
        <authorList>
            <consortium name="The Broad Institute Genomics Platform"/>
            <consortium name="The Broad Institute Genome Sequencing Center for Infectious Disease"/>
            <person name="Wu L."/>
            <person name="Ma J."/>
        </authorList>
    </citation>
    <scope>NUCLEOTIDE SEQUENCE [LARGE SCALE GENOMIC DNA]</scope>
    <source>
        <strain evidence="2">CGMCC 4.7248</strain>
    </source>
</reference>
<dbReference type="EMBL" id="JBHSNY010000002">
    <property type="protein sequence ID" value="MFC5633653.1"/>
    <property type="molecule type" value="Genomic_DNA"/>
</dbReference>
<name>A0ABW0UKT8_9ACTN</name>
<evidence type="ECO:0000313" key="2">
    <source>
        <dbReference type="Proteomes" id="UP001596154"/>
    </source>
</evidence>
<organism evidence="1 2">
    <name type="scientific">Streptomyces bullii</name>
    <dbReference type="NCBI Taxonomy" id="349910"/>
    <lineage>
        <taxon>Bacteria</taxon>
        <taxon>Bacillati</taxon>
        <taxon>Actinomycetota</taxon>
        <taxon>Actinomycetes</taxon>
        <taxon>Kitasatosporales</taxon>
        <taxon>Streptomycetaceae</taxon>
        <taxon>Streptomyces</taxon>
    </lineage>
</organism>
<dbReference type="Proteomes" id="UP001596154">
    <property type="component" value="Unassembled WGS sequence"/>
</dbReference>
<accession>A0ABW0UKT8</accession>
<gene>
    <name evidence="1" type="ORF">ACFPZJ_07570</name>
</gene>
<comment type="caution">
    <text evidence="1">The sequence shown here is derived from an EMBL/GenBank/DDBJ whole genome shotgun (WGS) entry which is preliminary data.</text>
</comment>
<proteinExistence type="predicted"/>
<sequence>MTRPKVSKGGLVTDEERAEIIRLHGEGKGRNEIARITRRSQRTVSLICAEEGLTFDTSMTEEATRHRVAQLAALRTETAVYLHLDALRLTQQMWEPGKIYNFGGKDNTYRDKDVDEPPAIDKKNLMAAAGIALEKSLRLVPPLTENGEDDARSMLGKMMTGLQQVWNEQQAAARGDEGDDAS</sequence>
<dbReference type="RefSeq" id="WP_381018865.1">
    <property type="nucleotide sequence ID" value="NZ_JBHSNY010000002.1"/>
</dbReference>
<evidence type="ECO:0000313" key="1">
    <source>
        <dbReference type="EMBL" id="MFC5633653.1"/>
    </source>
</evidence>